<evidence type="ECO:0000256" key="6">
    <source>
        <dbReference type="RuleBase" id="RU363132"/>
    </source>
</evidence>
<evidence type="ECO:0000313" key="9">
    <source>
        <dbReference type="EMBL" id="MCL7049125.1"/>
    </source>
</evidence>
<comment type="caution">
    <text evidence="9">The sequence shown here is derived from an EMBL/GenBank/DDBJ whole genome shotgun (WGS) entry which is preliminary data.</text>
</comment>
<dbReference type="PANTHER" id="PTHR46626:SF1">
    <property type="entry name" value="RETICULON-LIKE PROTEIN B21"/>
    <property type="match status" value="1"/>
</dbReference>
<keyword evidence="2 6" id="KW-0812">Transmembrane</keyword>
<evidence type="ECO:0000256" key="3">
    <source>
        <dbReference type="ARBA" id="ARBA00022824"/>
    </source>
</evidence>
<keyword evidence="4 6" id="KW-1133">Transmembrane helix</keyword>
<keyword evidence="3 6" id="KW-0256">Endoplasmic reticulum</keyword>
<dbReference type="Pfam" id="PF02453">
    <property type="entry name" value="Reticulon"/>
    <property type="match status" value="1"/>
</dbReference>
<dbReference type="GO" id="GO:0005789">
    <property type="term" value="C:endoplasmic reticulum membrane"/>
    <property type="evidence" value="ECO:0007669"/>
    <property type="project" value="UniProtKB-SubCell"/>
</dbReference>
<comment type="subcellular location">
    <subcellularLocation>
        <location evidence="1 6">Endoplasmic reticulum membrane</location>
        <topology evidence="1 6">Multi-pass membrane protein</topology>
    </subcellularLocation>
</comment>
<feature type="region of interest" description="Disordered" evidence="7">
    <location>
        <begin position="1"/>
        <end position="72"/>
    </location>
</feature>
<gene>
    <name evidence="9" type="ORF">MKW94_007200</name>
</gene>
<evidence type="ECO:0000256" key="7">
    <source>
        <dbReference type="SAM" id="MobiDB-lite"/>
    </source>
</evidence>
<dbReference type="InterPro" id="IPR044647">
    <property type="entry name" value="RTNLB17/18/21"/>
</dbReference>
<accession>A0AA42B2L3</accession>
<sequence>MMEVVSKRRSNGGSRNVVAGSVWESRMKMDQVKGGIKVFNGDGDQNSEQVADNSSSNERNPSGIVKEQRRKTWNSEPVVDPILIRKTIIRSDDSSDEFLDSTNDDGFEENLRSDEKIPIPTRKSKMHSHKIAGDEINSKGDKDQLVVVKEEIKVSSNKKIKSIKPKKNLVLKEKINDQNPKTSIPLTSDAHKRETTVLNHPTLSPVKAEEQLQGLAETHNKYQSIADIVMWRDIKVSSFVFGIGNLILLSPVITKDINFSFIPAIWYVGLICIAATFLYKAILNREPINLDEANIIHTVGEEQAVCLVKVVLPWINKFILEIRHLLSGDPATTMKFAVSLFLLARLGSFITVWRVTVLGFVGAFSLPKFYSVYSRQLIEEGILWLSQCRNVWNSYTCTKVIVAAVFTLVWSSSSTVARVWEVFMLIVSVRYYQETLIQATDSERAMLEGESKTNESPITNEETGIESEWRALFS</sequence>
<feature type="transmembrane region" description="Helical" evidence="6">
    <location>
        <begin position="342"/>
        <end position="366"/>
    </location>
</feature>
<feature type="compositionally biased region" description="Polar residues" evidence="7">
    <location>
        <begin position="43"/>
        <end position="60"/>
    </location>
</feature>
<dbReference type="Proteomes" id="UP001177140">
    <property type="component" value="Unassembled WGS sequence"/>
</dbReference>
<evidence type="ECO:0000256" key="1">
    <source>
        <dbReference type="ARBA" id="ARBA00004477"/>
    </source>
</evidence>
<keyword evidence="10" id="KW-1185">Reference proteome</keyword>
<dbReference type="PANTHER" id="PTHR46626">
    <property type="entry name" value="RETICULON-LIKE PROTEIN B17"/>
    <property type="match status" value="1"/>
</dbReference>
<feature type="transmembrane region" description="Helical" evidence="6">
    <location>
        <begin position="400"/>
        <end position="420"/>
    </location>
</feature>
<keyword evidence="5 6" id="KW-0472">Membrane</keyword>
<dbReference type="InterPro" id="IPR003388">
    <property type="entry name" value="Reticulon"/>
</dbReference>
<evidence type="ECO:0000259" key="8">
    <source>
        <dbReference type="PROSITE" id="PS50845"/>
    </source>
</evidence>
<evidence type="ECO:0000256" key="2">
    <source>
        <dbReference type="ARBA" id="ARBA00022692"/>
    </source>
</evidence>
<dbReference type="PROSITE" id="PS50845">
    <property type="entry name" value="RETICULON"/>
    <property type="match status" value="1"/>
</dbReference>
<evidence type="ECO:0000256" key="4">
    <source>
        <dbReference type="ARBA" id="ARBA00022989"/>
    </source>
</evidence>
<organism evidence="9 10">
    <name type="scientific">Papaver nudicaule</name>
    <name type="common">Iceland poppy</name>
    <dbReference type="NCBI Taxonomy" id="74823"/>
    <lineage>
        <taxon>Eukaryota</taxon>
        <taxon>Viridiplantae</taxon>
        <taxon>Streptophyta</taxon>
        <taxon>Embryophyta</taxon>
        <taxon>Tracheophyta</taxon>
        <taxon>Spermatophyta</taxon>
        <taxon>Magnoliopsida</taxon>
        <taxon>Ranunculales</taxon>
        <taxon>Papaveraceae</taxon>
        <taxon>Papaveroideae</taxon>
        <taxon>Papaver</taxon>
    </lineage>
</organism>
<feature type="transmembrane region" description="Helical" evidence="6">
    <location>
        <begin position="259"/>
        <end position="279"/>
    </location>
</feature>
<dbReference type="EMBL" id="JAJJMA010312223">
    <property type="protein sequence ID" value="MCL7049125.1"/>
    <property type="molecule type" value="Genomic_DNA"/>
</dbReference>
<feature type="domain" description="Reticulon" evidence="8">
    <location>
        <begin position="225"/>
        <end position="377"/>
    </location>
</feature>
<name>A0AA42B2L3_PAPNU</name>
<evidence type="ECO:0000256" key="5">
    <source>
        <dbReference type="ARBA" id="ARBA00023136"/>
    </source>
</evidence>
<proteinExistence type="predicted"/>
<feature type="transmembrane region" description="Helical" evidence="6">
    <location>
        <begin position="236"/>
        <end position="253"/>
    </location>
</feature>
<reference evidence="9" key="1">
    <citation type="submission" date="2022-03" db="EMBL/GenBank/DDBJ databases">
        <title>A functionally conserved STORR gene fusion in Papaver species that diverged 16.8 million years ago.</title>
        <authorList>
            <person name="Catania T."/>
        </authorList>
    </citation>
    <scope>NUCLEOTIDE SEQUENCE</scope>
    <source>
        <strain evidence="9">S-191538</strain>
    </source>
</reference>
<evidence type="ECO:0000313" key="10">
    <source>
        <dbReference type="Proteomes" id="UP001177140"/>
    </source>
</evidence>
<dbReference type="AlphaFoldDB" id="A0AA42B2L3"/>
<protein>
    <recommendedName>
        <fullName evidence="6">Reticulon-like protein</fullName>
    </recommendedName>
</protein>